<evidence type="ECO:0000256" key="1">
    <source>
        <dbReference type="ARBA" id="ARBA00001966"/>
    </source>
</evidence>
<dbReference type="GO" id="GO:0051539">
    <property type="term" value="F:4 iron, 4 sulfur cluster binding"/>
    <property type="evidence" value="ECO:0007669"/>
    <property type="project" value="UniProtKB-KW"/>
</dbReference>
<dbReference type="CDD" id="cd01335">
    <property type="entry name" value="Radical_SAM"/>
    <property type="match status" value="1"/>
</dbReference>
<dbReference type="SUPFAM" id="SSF102114">
    <property type="entry name" value="Radical SAM enzymes"/>
    <property type="match status" value="1"/>
</dbReference>
<gene>
    <name evidence="7" type="ORF">LS65_003980</name>
</gene>
<evidence type="ECO:0000259" key="6">
    <source>
        <dbReference type="PROSITE" id="PS51918"/>
    </source>
</evidence>
<dbReference type="InterPro" id="IPR058240">
    <property type="entry name" value="rSAM_sf"/>
</dbReference>
<keyword evidence="8" id="KW-1185">Reference proteome</keyword>
<evidence type="ECO:0000313" key="8">
    <source>
        <dbReference type="Proteomes" id="UP000029707"/>
    </source>
</evidence>
<dbReference type="AlphaFoldDB" id="A0A4U8TP51"/>
<evidence type="ECO:0000256" key="3">
    <source>
        <dbReference type="ARBA" id="ARBA00022723"/>
    </source>
</evidence>
<reference evidence="7 8" key="1">
    <citation type="journal article" date="2014" name="Genome Announc.">
        <title>Draft genome sequences of eight enterohepatic helicobacter species isolated from both laboratory and wild rodents.</title>
        <authorList>
            <person name="Sheh A."/>
            <person name="Shen Z."/>
            <person name="Fox J.G."/>
        </authorList>
    </citation>
    <scope>NUCLEOTIDE SEQUENCE [LARGE SCALE GENOMIC DNA]</scope>
    <source>
        <strain evidence="7 8">MIT 01-6451</strain>
    </source>
</reference>
<proteinExistence type="predicted"/>
<name>A0A4U8TP51_9HELI</name>
<comment type="cofactor">
    <cofactor evidence="1">
        <name>[4Fe-4S] cluster</name>
        <dbReference type="ChEBI" id="CHEBI:49883"/>
    </cofactor>
</comment>
<keyword evidence="5" id="KW-0411">Iron-sulfur</keyword>
<dbReference type="RefSeq" id="WP_034361580.1">
    <property type="nucleotide sequence ID" value="NZ_CAORLX010000005.1"/>
</dbReference>
<dbReference type="InterPro" id="IPR023404">
    <property type="entry name" value="rSAM_horseshoe"/>
</dbReference>
<dbReference type="GO" id="GO:0003824">
    <property type="term" value="F:catalytic activity"/>
    <property type="evidence" value="ECO:0007669"/>
    <property type="project" value="InterPro"/>
</dbReference>
<keyword evidence="4" id="KW-0408">Iron</keyword>
<dbReference type="GO" id="GO:0046872">
    <property type="term" value="F:metal ion binding"/>
    <property type="evidence" value="ECO:0007669"/>
    <property type="project" value="UniProtKB-KW"/>
</dbReference>
<keyword evidence="2" id="KW-0949">S-adenosyl-L-methionine</keyword>
<keyword evidence="3" id="KW-0479">Metal-binding</keyword>
<evidence type="ECO:0000256" key="4">
    <source>
        <dbReference type="ARBA" id="ARBA00023004"/>
    </source>
</evidence>
<dbReference type="EMBL" id="JRMQ02000003">
    <property type="protein sequence ID" value="TLE02297.1"/>
    <property type="molecule type" value="Genomic_DNA"/>
</dbReference>
<dbReference type="SFLD" id="SFLDG01123">
    <property type="entry name" value="methyltransferase_(Class_B)"/>
    <property type="match status" value="1"/>
</dbReference>
<comment type="caution">
    <text evidence="7">The sequence shown here is derived from an EMBL/GenBank/DDBJ whole genome shotgun (WGS) entry which is preliminary data.</text>
</comment>
<dbReference type="Proteomes" id="UP000029707">
    <property type="component" value="Unassembled WGS sequence"/>
</dbReference>
<dbReference type="SFLD" id="SFLDG01082">
    <property type="entry name" value="B12-binding_domain_containing"/>
    <property type="match status" value="1"/>
</dbReference>
<dbReference type="InterPro" id="IPR051198">
    <property type="entry name" value="BchE-like"/>
</dbReference>
<dbReference type="PANTHER" id="PTHR43409">
    <property type="entry name" value="ANAEROBIC MAGNESIUM-PROTOPORPHYRIN IX MONOMETHYL ESTER CYCLASE-RELATED"/>
    <property type="match status" value="1"/>
</dbReference>
<dbReference type="GO" id="GO:0005829">
    <property type="term" value="C:cytosol"/>
    <property type="evidence" value="ECO:0007669"/>
    <property type="project" value="TreeGrafter"/>
</dbReference>
<dbReference type="InterPro" id="IPR034466">
    <property type="entry name" value="Methyltransferase_Class_B"/>
</dbReference>
<dbReference type="PANTHER" id="PTHR43409:SF16">
    <property type="entry name" value="SLR0320 PROTEIN"/>
    <property type="match status" value="1"/>
</dbReference>
<dbReference type="OrthoDB" id="9804952at2"/>
<dbReference type="STRING" id="425400.LS65_04655"/>
<dbReference type="InterPro" id="IPR006638">
    <property type="entry name" value="Elp3/MiaA/NifB-like_rSAM"/>
</dbReference>
<organism evidence="7 8">
    <name type="scientific">Helicobacter japonicus</name>
    <dbReference type="NCBI Taxonomy" id="425400"/>
    <lineage>
        <taxon>Bacteria</taxon>
        <taxon>Pseudomonadati</taxon>
        <taxon>Campylobacterota</taxon>
        <taxon>Epsilonproteobacteria</taxon>
        <taxon>Campylobacterales</taxon>
        <taxon>Helicobacteraceae</taxon>
        <taxon>Helicobacter</taxon>
    </lineage>
</organism>
<dbReference type="SFLD" id="SFLDS00029">
    <property type="entry name" value="Radical_SAM"/>
    <property type="match status" value="1"/>
</dbReference>
<dbReference type="PROSITE" id="PS51918">
    <property type="entry name" value="RADICAL_SAM"/>
    <property type="match status" value="1"/>
</dbReference>
<evidence type="ECO:0000256" key="2">
    <source>
        <dbReference type="ARBA" id="ARBA00022691"/>
    </source>
</evidence>
<accession>A0A4U8TP51</accession>
<sequence>MKVIFVNAPHIKNPNANAVNNFTVTTSLLDKLRTPHTYKNMLGGGRMYNYLTRLFPRFYNGTRYGVRAGSRWPWSMERPHGGPPYPFFLGYAASYLQSFGYEVNLLDAIAEETYDYQAFLQEVKQENADIVVIECSTPTIDIDTWFAAQVSRFSAVALSGPHLNDQTIKEIQDTYPQISYYLKGEYILSTLKMVRDFESNIKSGIYESEVVKDLDSIPFPFRDYKSATKYYDPTMPTPRPQLQIYASKGCPFKCTFCSWPQNMYFGNVAQRSPEKIAEEIKQSVQTYGYKSIFFDDDTFNIGEERISKLCDYLAEIGLPWTMMGRLDCSSRELYDKMVASGCVGMRFGIETFNQDVLKNIQKGIERKDFRYTLEYLSTKYPQLMIHLTMMRDMPGQTEEMHNIDMQILSHMGYTPNGKMRNYQLSKCVPFPGTQMYKDFMQKNNTDTMNQYAKYDGGTDTIVKELQ</sequence>
<protein>
    <submittedName>
        <fullName evidence="7">B12-binding domain-containing radical SAM protein</fullName>
    </submittedName>
</protein>
<dbReference type="SMART" id="SM00729">
    <property type="entry name" value="Elp3"/>
    <property type="match status" value="1"/>
</dbReference>
<dbReference type="InterPro" id="IPR007197">
    <property type="entry name" value="rSAM"/>
</dbReference>
<feature type="domain" description="Radical SAM core" evidence="6">
    <location>
        <begin position="236"/>
        <end position="466"/>
    </location>
</feature>
<evidence type="ECO:0000313" key="7">
    <source>
        <dbReference type="EMBL" id="TLE02297.1"/>
    </source>
</evidence>
<evidence type="ECO:0000256" key="5">
    <source>
        <dbReference type="ARBA" id="ARBA00023014"/>
    </source>
</evidence>
<dbReference type="Gene3D" id="3.80.30.20">
    <property type="entry name" value="tm_1862 like domain"/>
    <property type="match status" value="1"/>
</dbReference>
<dbReference type="Pfam" id="PF04055">
    <property type="entry name" value="Radical_SAM"/>
    <property type="match status" value="1"/>
</dbReference>